<dbReference type="AlphaFoldDB" id="A0A4R5BZ39"/>
<dbReference type="RefSeq" id="WP_131891912.1">
    <property type="nucleotide sequence ID" value="NZ_SMKU01000039.1"/>
</dbReference>
<protein>
    <submittedName>
        <fullName evidence="2">XRE family transcriptional regulator</fullName>
    </submittedName>
</protein>
<dbReference type="PANTHER" id="PTHR35010:SF2">
    <property type="entry name" value="BLL4672 PROTEIN"/>
    <property type="match status" value="1"/>
</dbReference>
<dbReference type="CDD" id="cd00093">
    <property type="entry name" value="HTH_XRE"/>
    <property type="match status" value="1"/>
</dbReference>
<name>A0A4R5BZ39_9ACTN</name>
<accession>A0A4R5BZ39</accession>
<dbReference type="PROSITE" id="PS50943">
    <property type="entry name" value="HTH_CROC1"/>
    <property type="match status" value="1"/>
</dbReference>
<dbReference type="OrthoDB" id="4336585at2"/>
<dbReference type="Gene3D" id="3.30.450.180">
    <property type="match status" value="1"/>
</dbReference>
<dbReference type="SUPFAM" id="SSF47413">
    <property type="entry name" value="lambda repressor-like DNA-binding domains"/>
    <property type="match status" value="1"/>
</dbReference>
<evidence type="ECO:0000259" key="1">
    <source>
        <dbReference type="PROSITE" id="PS50943"/>
    </source>
</evidence>
<comment type="caution">
    <text evidence="2">The sequence shown here is derived from an EMBL/GenBank/DDBJ whole genome shotgun (WGS) entry which is preliminary data.</text>
</comment>
<dbReference type="Gene3D" id="1.10.260.40">
    <property type="entry name" value="lambda repressor-like DNA-binding domains"/>
    <property type="match status" value="1"/>
</dbReference>
<dbReference type="GO" id="GO:0003677">
    <property type="term" value="F:DNA binding"/>
    <property type="evidence" value="ECO:0007669"/>
    <property type="project" value="InterPro"/>
</dbReference>
<dbReference type="Proteomes" id="UP000294513">
    <property type="component" value="Unassembled WGS sequence"/>
</dbReference>
<evidence type="ECO:0000313" key="3">
    <source>
        <dbReference type="Proteomes" id="UP000294513"/>
    </source>
</evidence>
<feature type="domain" description="HTH cro/C1-type" evidence="1">
    <location>
        <begin position="36"/>
        <end position="83"/>
    </location>
</feature>
<sequence length="286" mass="32288">MDQRTELGEFLRSRRARLRPEDVGLPAALGKRRVPGLRREELAQLAGVSVDYYVRLEQGRARNASATVLDAVAQALRLNEDEYAYLRNIAKPVPARRRPARPERVRPGLQRLLDMSASVPAYVVGRRVDVLAWNRAACALFTDFAARPPGGRNWARMIFLEQEIRDLFDDWTVKARETVSYLRMQAGSRPDDTELAALVGELSVKSGDFRHWWASHEVHDKAHGRKHLRHPVAGDLVLDFETLRLPSDPDQVLVTYTAEAGSPSEEALNFLTSWSADTPDRAERTS</sequence>
<keyword evidence="3" id="KW-1185">Reference proteome</keyword>
<organism evidence="2 3">
    <name type="scientific">Actinomadura rubrisoli</name>
    <dbReference type="NCBI Taxonomy" id="2530368"/>
    <lineage>
        <taxon>Bacteria</taxon>
        <taxon>Bacillati</taxon>
        <taxon>Actinomycetota</taxon>
        <taxon>Actinomycetes</taxon>
        <taxon>Streptosporangiales</taxon>
        <taxon>Thermomonosporaceae</taxon>
        <taxon>Actinomadura</taxon>
    </lineage>
</organism>
<dbReference type="InterPro" id="IPR010982">
    <property type="entry name" value="Lambda_DNA-bd_dom_sf"/>
</dbReference>
<dbReference type="Pfam" id="PF17765">
    <property type="entry name" value="MLTR_LBD"/>
    <property type="match status" value="1"/>
</dbReference>
<dbReference type="InterPro" id="IPR041413">
    <property type="entry name" value="MLTR_LBD"/>
</dbReference>
<dbReference type="EMBL" id="SMKU01000039">
    <property type="protein sequence ID" value="TDD92501.1"/>
    <property type="molecule type" value="Genomic_DNA"/>
</dbReference>
<dbReference type="PANTHER" id="PTHR35010">
    <property type="entry name" value="BLL4672 PROTEIN-RELATED"/>
    <property type="match status" value="1"/>
</dbReference>
<dbReference type="Pfam" id="PF13560">
    <property type="entry name" value="HTH_31"/>
    <property type="match status" value="1"/>
</dbReference>
<dbReference type="InterPro" id="IPR001387">
    <property type="entry name" value="Cro/C1-type_HTH"/>
</dbReference>
<dbReference type="SMART" id="SM00530">
    <property type="entry name" value="HTH_XRE"/>
    <property type="match status" value="1"/>
</dbReference>
<evidence type="ECO:0000313" key="2">
    <source>
        <dbReference type="EMBL" id="TDD92501.1"/>
    </source>
</evidence>
<gene>
    <name evidence="2" type="ORF">E1298_10815</name>
</gene>
<reference evidence="2 3" key="1">
    <citation type="submission" date="2019-03" db="EMBL/GenBank/DDBJ databases">
        <title>Draft genome sequences of novel Actinobacteria.</title>
        <authorList>
            <person name="Sahin N."/>
            <person name="Ay H."/>
            <person name="Saygin H."/>
        </authorList>
    </citation>
    <scope>NUCLEOTIDE SEQUENCE [LARGE SCALE GENOMIC DNA]</scope>
    <source>
        <strain evidence="2 3">H3C3</strain>
    </source>
</reference>
<proteinExistence type="predicted"/>